<evidence type="ECO:0000256" key="2">
    <source>
        <dbReference type="ARBA" id="ARBA00034247"/>
    </source>
</evidence>
<dbReference type="PROSITE" id="PS50887">
    <property type="entry name" value="GGDEF"/>
    <property type="match status" value="1"/>
</dbReference>
<sequence>MTLLNTKRNVHTWPQIALLTVLGTLLCIALAFVIDCFSFEHWRFQWGTDPQNNVIIPGLVAPPILFFLLSRMRELAIAHRELQILASTDGLTDCLTRRAFTTLVDAYLEQVSQEDKQRGGALLVIDVDYFKLINDQFGHDEGDHALRVIADTIKGSLREIDLIGRIGGEEFSVFLPGAAPEAARSVAERIRQSVSQSLFAPLGQPVRMSVSVGGTTFGRPTEFSELYREADQQLYKAKRTGRNRVLFKAASPKAAPPLPLH</sequence>
<evidence type="ECO:0000256" key="3">
    <source>
        <dbReference type="SAM" id="Phobius"/>
    </source>
</evidence>
<keyword evidence="6" id="KW-1185">Reference proteome</keyword>
<dbReference type="SMART" id="SM00267">
    <property type="entry name" value="GGDEF"/>
    <property type="match status" value="1"/>
</dbReference>
<dbReference type="PANTHER" id="PTHR45138:SF9">
    <property type="entry name" value="DIGUANYLATE CYCLASE DGCM-RELATED"/>
    <property type="match status" value="1"/>
</dbReference>
<dbReference type="RefSeq" id="WP_189503058.1">
    <property type="nucleotide sequence ID" value="NZ_BMZQ01000001.1"/>
</dbReference>
<dbReference type="InterPro" id="IPR050469">
    <property type="entry name" value="Diguanylate_Cyclase"/>
</dbReference>
<evidence type="ECO:0000256" key="1">
    <source>
        <dbReference type="ARBA" id="ARBA00012528"/>
    </source>
</evidence>
<name>A0A8J3DQZ3_9HYPH</name>
<dbReference type="Gene3D" id="3.30.70.270">
    <property type="match status" value="1"/>
</dbReference>
<dbReference type="InterPro" id="IPR029787">
    <property type="entry name" value="Nucleotide_cyclase"/>
</dbReference>
<keyword evidence="3" id="KW-0472">Membrane</keyword>
<reference evidence="5" key="1">
    <citation type="journal article" date="2014" name="Int. J. Syst. Evol. Microbiol.">
        <title>Complete genome sequence of Corynebacterium casei LMG S-19264T (=DSM 44701T), isolated from a smear-ripened cheese.</title>
        <authorList>
            <consortium name="US DOE Joint Genome Institute (JGI-PGF)"/>
            <person name="Walter F."/>
            <person name="Albersmeier A."/>
            <person name="Kalinowski J."/>
            <person name="Ruckert C."/>
        </authorList>
    </citation>
    <scope>NUCLEOTIDE SEQUENCE</scope>
    <source>
        <strain evidence="5">KCTC 42249</strain>
    </source>
</reference>
<dbReference type="EC" id="2.7.7.65" evidence="1"/>
<feature type="transmembrane region" description="Helical" evidence="3">
    <location>
        <begin position="12"/>
        <end position="34"/>
    </location>
</feature>
<evidence type="ECO:0000259" key="4">
    <source>
        <dbReference type="PROSITE" id="PS50887"/>
    </source>
</evidence>
<dbReference type="InterPro" id="IPR000160">
    <property type="entry name" value="GGDEF_dom"/>
</dbReference>
<gene>
    <name evidence="5" type="ORF">GCM10016234_17710</name>
</gene>
<dbReference type="EMBL" id="BMZQ01000001">
    <property type="protein sequence ID" value="GHD12848.1"/>
    <property type="molecule type" value="Genomic_DNA"/>
</dbReference>
<comment type="catalytic activity">
    <reaction evidence="2">
        <text>2 GTP = 3',3'-c-di-GMP + 2 diphosphate</text>
        <dbReference type="Rhea" id="RHEA:24898"/>
        <dbReference type="ChEBI" id="CHEBI:33019"/>
        <dbReference type="ChEBI" id="CHEBI:37565"/>
        <dbReference type="ChEBI" id="CHEBI:58805"/>
        <dbReference type="EC" id="2.7.7.65"/>
    </reaction>
</comment>
<dbReference type="AlphaFoldDB" id="A0A8J3DQZ3"/>
<dbReference type="InterPro" id="IPR043128">
    <property type="entry name" value="Rev_trsase/Diguanyl_cyclase"/>
</dbReference>
<dbReference type="GO" id="GO:0005886">
    <property type="term" value="C:plasma membrane"/>
    <property type="evidence" value="ECO:0007669"/>
    <property type="project" value="TreeGrafter"/>
</dbReference>
<reference evidence="5" key="2">
    <citation type="submission" date="2020-09" db="EMBL/GenBank/DDBJ databases">
        <authorList>
            <person name="Sun Q."/>
            <person name="Kim S."/>
        </authorList>
    </citation>
    <scope>NUCLEOTIDE SEQUENCE</scope>
    <source>
        <strain evidence="5">KCTC 42249</strain>
    </source>
</reference>
<comment type="caution">
    <text evidence="5">The sequence shown here is derived from an EMBL/GenBank/DDBJ whole genome shotgun (WGS) entry which is preliminary data.</text>
</comment>
<feature type="transmembrane region" description="Helical" evidence="3">
    <location>
        <begin position="54"/>
        <end position="70"/>
    </location>
</feature>
<dbReference type="GO" id="GO:0043709">
    <property type="term" value="P:cell adhesion involved in single-species biofilm formation"/>
    <property type="evidence" value="ECO:0007669"/>
    <property type="project" value="TreeGrafter"/>
</dbReference>
<protein>
    <recommendedName>
        <fullName evidence="1">diguanylate cyclase</fullName>
        <ecNumber evidence="1">2.7.7.65</ecNumber>
    </recommendedName>
</protein>
<keyword evidence="3" id="KW-0812">Transmembrane</keyword>
<dbReference type="PANTHER" id="PTHR45138">
    <property type="entry name" value="REGULATORY COMPONENTS OF SENSORY TRANSDUCTION SYSTEM"/>
    <property type="match status" value="1"/>
</dbReference>
<organism evidence="5 6">
    <name type="scientific">Tianweitania populi</name>
    <dbReference type="NCBI Taxonomy" id="1607949"/>
    <lineage>
        <taxon>Bacteria</taxon>
        <taxon>Pseudomonadati</taxon>
        <taxon>Pseudomonadota</taxon>
        <taxon>Alphaproteobacteria</taxon>
        <taxon>Hyphomicrobiales</taxon>
        <taxon>Phyllobacteriaceae</taxon>
        <taxon>Tianweitania</taxon>
    </lineage>
</organism>
<dbReference type="Pfam" id="PF00990">
    <property type="entry name" value="GGDEF"/>
    <property type="match status" value="1"/>
</dbReference>
<evidence type="ECO:0000313" key="6">
    <source>
        <dbReference type="Proteomes" id="UP000630142"/>
    </source>
</evidence>
<keyword evidence="3" id="KW-1133">Transmembrane helix</keyword>
<accession>A0A8J3DQZ3</accession>
<dbReference type="FunFam" id="3.30.70.270:FF:000001">
    <property type="entry name" value="Diguanylate cyclase domain protein"/>
    <property type="match status" value="1"/>
</dbReference>
<feature type="domain" description="GGDEF" evidence="4">
    <location>
        <begin position="118"/>
        <end position="250"/>
    </location>
</feature>
<evidence type="ECO:0000313" key="5">
    <source>
        <dbReference type="EMBL" id="GHD12848.1"/>
    </source>
</evidence>
<dbReference type="Proteomes" id="UP000630142">
    <property type="component" value="Unassembled WGS sequence"/>
</dbReference>
<dbReference type="GO" id="GO:0052621">
    <property type="term" value="F:diguanylate cyclase activity"/>
    <property type="evidence" value="ECO:0007669"/>
    <property type="project" value="UniProtKB-EC"/>
</dbReference>
<dbReference type="SUPFAM" id="SSF55073">
    <property type="entry name" value="Nucleotide cyclase"/>
    <property type="match status" value="1"/>
</dbReference>
<proteinExistence type="predicted"/>
<dbReference type="GO" id="GO:1902201">
    <property type="term" value="P:negative regulation of bacterial-type flagellum-dependent cell motility"/>
    <property type="evidence" value="ECO:0007669"/>
    <property type="project" value="TreeGrafter"/>
</dbReference>
<dbReference type="NCBIfam" id="TIGR00254">
    <property type="entry name" value="GGDEF"/>
    <property type="match status" value="1"/>
</dbReference>
<dbReference type="CDD" id="cd01949">
    <property type="entry name" value="GGDEF"/>
    <property type="match status" value="1"/>
</dbReference>